<dbReference type="InterPro" id="IPR050834">
    <property type="entry name" value="Glycosyltransf_2"/>
</dbReference>
<dbReference type="Gene3D" id="3.90.550.10">
    <property type="entry name" value="Spore Coat Polysaccharide Biosynthesis Protein SpsA, Chain A"/>
    <property type="match status" value="1"/>
</dbReference>
<dbReference type="GO" id="GO:0047600">
    <property type="term" value="F:abequosyltransferase activity"/>
    <property type="evidence" value="ECO:0007669"/>
    <property type="project" value="UniProtKB-EC"/>
</dbReference>
<evidence type="ECO:0000313" key="2">
    <source>
        <dbReference type="EMBL" id="OIR07909.1"/>
    </source>
</evidence>
<dbReference type="EMBL" id="MLJW01000034">
    <property type="protein sequence ID" value="OIR07909.1"/>
    <property type="molecule type" value="Genomic_DNA"/>
</dbReference>
<dbReference type="Pfam" id="PF00535">
    <property type="entry name" value="Glycos_transf_2"/>
    <property type="match status" value="1"/>
</dbReference>
<dbReference type="PANTHER" id="PTHR43685">
    <property type="entry name" value="GLYCOSYLTRANSFERASE"/>
    <property type="match status" value="1"/>
</dbReference>
<dbReference type="AlphaFoldDB" id="A0A1J5SV61"/>
<keyword evidence="2" id="KW-0808">Transferase</keyword>
<dbReference type="InterPro" id="IPR029044">
    <property type="entry name" value="Nucleotide-diphossugar_trans"/>
</dbReference>
<reference evidence="2" key="1">
    <citation type="submission" date="2016-10" db="EMBL/GenBank/DDBJ databases">
        <title>Sequence of Gallionella enrichment culture.</title>
        <authorList>
            <person name="Poehlein A."/>
            <person name="Muehling M."/>
            <person name="Daniel R."/>
        </authorList>
    </citation>
    <scope>NUCLEOTIDE SEQUENCE</scope>
</reference>
<keyword evidence="2" id="KW-0328">Glycosyltransferase</keyword>
<sequence length="330" mass="36615">MSSTDSYPAPRPEAGALEVVLATFNGAAYLDEMLASLAAQSVLPPTLRVCDDGSRDDTRAVLDRWREVLPIVWLDAPPGAGACRNFARLLAASEADYVMLADQDDVWDPDKIACAMHEMAALEARWGRTVPLLVHGDTRLVDEALRPLAPSFFDFQRLDPHADGFARLLLQNVVTGCTVLVNRALLQLALPVPDAAPMHDWWLALVASAFGHIGFVRRPTVGYRQHGGNAIGARGWSARYLAERARCLLSRRGAMLLLEPCMAQARAFDARYRERLSERQRLDLRWLVHLPSRTPLQRIGAALRAGAHKHGMARTLGFYWTLLWGRVRGP</sequence>
<comment type="caution">
    <text evidence="2">The sequence shown here is derived from an EMBL/GenBank/DDBJ whole genome shotgun (WGS) entry which is preliminary data.</text>
</comment>
<dbReference type="PANTHER" id="PTHR43685:SF12">
    <property type="entry name" value="GLYCOSYL TRANSFERASE FAMILY 2"/>
    <property type="match status" value="1"/>
</dbReference>
<feature type="domain" description="Glycosyltransferase 2-like" evidence="1">
    <location>
        <begin position="19"/>
        <end position="118"/>
    </location>
</feature>
<evidence type="ECO:0000259" key="1">
    <source>
        <dbReference type="Pfam" id="PF00535"/>
    </source>
</evidence>
<gene>
    <name evidence="2" type="primary">rfbV_3</name>
    <name evidence="2" type="ORF">GALL_97720</name>
</gene>
<organism evidence="2">
    <name type="scientific">mine drainage metagenome</name>
    <dbReference type="NCBI Taxonomy" id="410659"/>
    <lineage>
        <taxon>unclassified sequences</taxon>
        <taxon>metagenomes</taxon>
        <taxon>ecological metagenomes</taxon>
    </lineage>
</organism>
<protein>
    <submittedName>
        <fullName evidence="2">Abequosyltransferase RfbV</fullName>
        <ecNumber evidence="2">2.4.1.60</ecNumber>
    </submittedName>
</protein>
<dbReference type="SUPFAM" id="SSF53448">
    <property type="entry name" value="Nucleotide-diphospho-sugar transferases"/>
    <property type="match status" value="1"/>
</dbReference>
<accession>A0A1J5SV61</accession>
<dbReference type="CDD" id="cd04196">
    <property type="entry name" value="GT_2_like_d"/>
    <property type="match status" value="1"/>
</dbReference>
<dbReference type="InterPro" id="IPR001173">
    <property type="entry name" value="Glyco_trans_2-like"/>
</dbReference>
<proteinExistence type="predicted"/>
<dbReference type="EC" id="2.4.1.60" evidence="2"/>
<name>A0A1J5SV61_9ZZZZ</name>